<dbReference type="KEGG" id="marz:MARA_52150"/>
<dbReference type="Gene3D" id="1.10.10.10">
    <property type="entry name" value="Winged helix-like DNA-binding domain superfamily/Winged helix DNA-binding domain"/>
    <property type="match status" value="1"/>
</dbReference>
<protein>
    <recommendedName>
        <fullName evidence="4">HTH marR-type domain-containing protein</fullName>
    </recommendedName>
</protein>
<dbReference type="GO" id="GO:0003677">
    <property type="term" value="F:DNA binding"/>
    <property type="evidence" value="ECO:0007669"/>
    <property type="project" value="UniProtKB-KW"/>
</dbReference>
<organism evidence="5 6">
    <name type="scientific">Mycolicibacterium arabiense</name>
    <dbReference type="NCBI Taxonomy" id="1286181"/>
    <lineage>
        <taxon>Bacteria</taxon>
        <taxon>Bacillati</taxon>
        <taxon>Actinomycetota</taxon>
        <taxon>Actinomycetes</taxon>
        <taxon>Mycobacteriales</taxon>
        <taxon>Mycobacteriaceae</taxon>
        <taxon>Mycolicibacterium</taxon>
    </lineage>
</organism>
<proteinExistence type="predicted"/>
<dbReference type="InterPro" id="IPR000835">
    <property type="entry name" value="HTH_MarR-typ"/>
</dbReference>
<evidence type="ECO:0000313" key="5">
    <source>
        <dbReference type="EMBL" id="BBY51747.1"/>
    </source>
</evidence>
<dbReference type="EMBL" id="AP022593">
    <property type="protein sequence ID" value="BBY51747.1"/>
    <property type="molecule type" value="Genomic_DNA"/>
</dbReference>
<keyword evidence="1" id="KW-0805">Transcription regulation</keyword>
<dbReference type="InterPro" id="IPR039422">
    <property type="entry name" value="MarR/SlyA-like"/>
</dbReference>
<evidence type="ECO:0000256" key="1">
    <source>
        <dbReference type="ARBA" id="ARBA00023015"/>
    </source>
</evidence>
<reference evidence="5 6" key="1">
    <citation type="journal article" date="2019" name="Emerg. Microbes Infect.">
        <title>Comprehensive subspecies identification of 175 nontuberculous mycobacteria species based on 7547 genomic profiles.</title>
        <authorList>
            <person name="Matsumoto Y."/>
            <person name="Kinjo T."/>
            <person name="Motooka D."/>
            <person name="Nabeya D."/>
            <person name="Jung N."/>
            <person name="Uechi K."/>
            <person name="Horii T."/>
            <person name="Iida T."/>
            <person name="Fujita J."/>
            <person name="Nakamura S."/>
        </authorList>
    </citation>
    <scope>NUCLEOTIDE SEQUENCE [LARGE SCALE GENOMIC DNA]</scope>
    <source>
        <strain evidence="5 6">JCM 18538</strain>
    </source>
</reference>
<dbReference type="Pfam" id="PF12802">
    <property type="entry name" value="MarR_2"/>
    <property type="match status" value="1"/>
</dbReference>
<geneLocation type="plasmid" evidence="6">
    <name>pjcm18538 dna</name>
</geneLocation>
<evidence type="ECO:0000256" key="2">
    <source>
        <dbReference type="ARBA" id="ARBA00023125"/>
    </source>
</evidence>
<dbReference type="InterPro" id="IPR036388">
    <property type="entry name" value="WH-like_DNA-bd_sf"/>
</dbReference>
<dbReference type="Proteomes" id="UP000467428">
    <property type="component" value="Chromosome"/>
</dbReference>
<dbReference type="InterPro" id="IPR023187">
    <property type="entry name" value="Tscrpt_reg_MarR-type_CS"/>
</dbReference>
<evidence type="ECO:0000259" key="4">
    <source>
        <dbReference type="PROSITE" id="PS50995"/>
    </source>
</evidence>
<keyword evidence="6" id="KW-1185">Reference proteome</keyword>
<dbReference type="GO" id="GO:0006950">
    <property type="term" value="P:response to stress"/>
    <property type="evidence" value="ECO:0007669"/>
    <property type="project" value="TreeGrafter"/>
</dbReference>
<dbReference type="PANTHER" id="PTHR33164">
    <property type="entry name" value="TRANSCRIPTIONAL REGULATOR, MARR FAMILY"/>
    <property type="match status" value="1"/>
</dbReference>
<dbReference type="SUPFAM" id="SSF46785">
    <property type="entry name" value="Winged helix' DNA-binding domain"/>
    <property type="match status" value="1"/>
</dbReference>
<dbReference type="PROSITE" id="PS50995">
    <property type="entry name" value="HTH_MARR_2"/>
    <property type="match status" value="1"/>
</dbReference>
<sequence length="154" mass="17028">MIREIVRSLRALLTESDRIAHGFAMEHRLSPSDFRALLHVVASETEGAPLAASDLRTRLNVSAGAITYIIDRLVKAGHVRRDADPSDRRKVILRFSQQGFDLCRSYFEPIQTGYARALADVSEHDLAATEAVLDALLVAMRSPGPNADLARTFE</sequence>
<dbReference type="SMART" id="SM00347">
    <property type="entry name" value="HTH_MARR"/>
    <property type="match status" value="1"/>
</dbReference>
<name>A0A7I7S4K0_9MYCO</name>
<keyword evidence="3" id="KW-0804">Transcription</keyword>
<evidence type="ECO:0000256" key="3">
    <source>
        <dbReference type="ARBA" id="ARBA00023163"/>
    </source>
</evidence>
<dbReference type="InterPro" id="IPR036390">
    <property type="entry name" value="WH_DNA-bd_sf"/>
</dbReference>
<dbReference type="PANTHER" id="PTHR33164:SF106">
    <property type="entry name" value="TRANSCRIPTIONAL REGULATORY PROTEIN"/>
    <property type="match status" value="1"/>
</dbReference>
<keyword evidence="2" id="KW-0238">DNA-binding</keyword>
<accession>A0A7I7S4K0</accession>
<dbReference type="GO" id="GO:0003700">
    <property type="term" value="F:DNA-binding transcription factor activity"/>
    <property type="evidence" value="ECO:0007669"/>
    <property type="project" value="InterPro"/>
</dbReference>
<dbReference type="PROSITE" id="PS01117">
    <property type="entry name" value="HTH_MARR_1"/>
    <property type="match status" value="1"/>
</dbReference>
<feature type="domain" description="HTH marR-type" evidence="4">
    <location>
        <begin position="1"/>
        <end position="138"/>
    </location>
</feature>
<gene>
    <name evidence="5" type="ORF">MARA_52150</name>
</gene>
<evidence type="ECO:0000313" key="6">
    <source>
        <dbReference type="Proteomes" id="UP000467428"/>
    </source>
</evidence>
<dbReference type="AlphaFoldDB" id="A0A7I7S4K0"/>